<dbReference type="AlphaFoldDB" id="A0A173VSS5"/>
<name>A0A173VSS5_9FIRM</name>
<dbReference type="Proteomes" id="UP001193756">
    <property type="component" value="Unassembled WGS sequence"/>
</dbReference>
<keyword evidence="4 5" id="KW-0472">Membrane</keyword>
<reference evidence="8 10" key="2">
    <citation type="submission" date="2018-08" db="EMBL/GenBank/DDBJ databases">
        <title>A genome reference for cultivated species of the human gut microbiota.</title>
        <authorList>
            <person name="Zou Y."/>
            <person name="Xue W."/>
            <person name="Luo G."/>
        </authorList>
    </citation>
    <scope>NUCLEOTIDE SEQUENCE [LARGE SCALE GENOMIC DNA]</scope>
    <source>
        <strain evidence="8 10">AF12-8</strain>
    </source>
</reference>
<dbReference type="EMBL" id="QSAE01000067">
    <property type="protein sequence ID" value="RGW37295.1"/>
    <property type="molecule type" value="Genomic_DNA"/>
</dbReference>
<feature type="transmembrane region" description="Helical" evidence="5">
    <location>
        <begin position="24"/>
        <end position="46"/>
    </location>
</feature>
<keyword evidence="3 5" id="KW-1133">Transmembrane helix</keyword>
<dbReference type="Proteomes" id="UP000095673">
    <property type="component" value="Unassembled WGS sequence"/>
</dbReference>
<evidence type="ECO:0000313" key="10">
    <source>
        <dbReference type="Proteomes" id="UP000286581"/>
    </source>
</evidence>
<dbReference type="InterPro" id="IPR006480">
    <property type="entry name" value="Phage_holin_4_1"/>
</dbReference>
<dbReference type="Pfam" id="PF05105">
    <property type="entry name" value="Phage_holin_4_1"/>
    <property type="match status" value="1"/>
</dbReference>
<gene>
    <name evidence="8" type="ORF">DWV78_14090</name>
    <name evidence="6" type="ORF">ERS852580_03441</name>
    <name evidence="7" type="ORF">G4312_11740</name>
</gene>
<evidence type="ECO:0000313" key="9">
    <source>
        <dbReference type="Proteomes" id="UP000095673"/>
    </source>
</evidence>
<evidence type="ECO:0000313" key="6">
    <source>
        <dbReference type="EMBL" id="CUN29686.1"/>
    </source>
</evidence>
<dbReference type="GO" id="GO:0016020">
    <property type="term" value="C:membrane"/>
    <property type="evidence" value="ECO:0007669"/>
    <property type="project" value="UniProtKB-SubCell"/>
</dbReference>
<comment type="subcellular location">
    <subcellularLocation>
        <location evidence="1">Membrane</location>
        <topology evidence="1">Multi-pass membrane protein</topology>
    </subcellularLocation>
</comment>
<evidence type="ECO:0000256" key="1">
    <source>
        <dbReference type="ARBA" id="ARBA00004141"/>
    </source>
</evidence>
<dbReference type="Proteomes" id="UP000286581">
    <property type="component" value="Unassembled WGS sequence"/>
</dbReference>
<evidence type="ECO:0000256" key="2">
    <source>
        <dbReference type="ARBA" id="ARBA00022692"/>
    </source>
</evidence>
<dbReference type="OrthoDB" id="88184at2"/>
<evidence type="ECO:0000313" key="7">
    <source>
        <dbReference type="EMBL" id="NSC77935.1"/>
    </source>
</evidence>
<sequence length="134" mass="15080">MSYISNCGGFIGILIWFLGGLDNVLLSLMIFIAVECLTSALWFLSLYQFSIKSIVRWIANKCAIFLLIGIANTIDTFLIQSGESLRTIALWFYISYECIIILDNSKKLGLPIPEQLVDFVDGILNPSRKGKYDD</sequence>
<accession>A0A173VSS5</accession>
<dbReference type="NCBIfam" id="TIGR01593">
    <property type="entry name" value="holin_tox_secr"/>
    <property type="match status" value="1"/>
</dbReference>
<proteinExistence type="predicted"/>
<reference evidence="6 9" key="1">
    <citation type="submission" date="2015-09" db="EMBL/GenBank/DDBJ databases">
        <authorList>
            <consortium name="Pathogen Informatics"/>
        </authorList>
    </citation>
    <scope>NUCLEOTIDE SEQUENCE [LARGE SCALE GENOMIC DNA]</scope>
    <source>
        <strain evidence="6 9">2789STDY5834968</strain>
    </source>
</reference>
<dbReference type="EMBL" id="CYXM01000029">
    <property type="protein sequence ID" value="CUN29686.1"/>
    <property type="molecule type" value="Genomic_DNA"/>
</dbReference>
<evidence type="ECO:0000256" key="4">
    <source>
        <dbReference type="ARBA" id="ARBA00023136"/>
    </source>
</evidence>
<evidence type="ECO:0000313" key="8">
    <source>
        <dbReference type="EMBL" id="RGW37295.1"/>
    </source>
</evidence>
<reference evidence="7" key="4">
    <citation type="submission" date="2020-02" db="EMBL/GenBank/DDBJ databases">
        <authorList>
            <person name="Littmann E."/>
            <person name="Sorbara M."/>
        </authorList>
    </citation>
    <scope>NUCLEOTIDE SEQUENCE</scope>
    <source>
        <strain evidence="7">MSK.16.45</strain>
    </source>
</reference>
<evidence type="ECO:0000256" key="5">
    <source>
        <dbReference type="SAM" id="Phobius"/>
    </source>
</evidence>
<protein>
    <submittedName>
        <fullName evidence="7">Phage holin family protein</fullName>
    </submittedName>
    <submittedName>
        <fullName evidence="6">Phage-related holin (Lysis protein)</fullName>
    </submittedName>
</protein>
<organism evidence="6 9">
    <name type="scientific">Agathobacter rectalis</name>
    <dbReference type="NCBI Taxonomy" id="39491"/>
    <lineage>
        <taxon>Bacteria</taxon>
        <taxon>Bacillati</taxon>
        <taxon>Bacillota</taxon>
        <taxon>Clostridia</taxon>
        <taxon>Lachnospirales</taxon>
        <taxon>Lachnospiraceae</taxon>
        <taxon>Agathobacter</taxon>
    </lineage>
</organism>
<dbReference type="EMBL" id="JAAIMP010000019">
    <property type="protein sequence ID" value="NSC77935.1"/>
    <property type="molecule type" value="Genomic_DNA"/>
</dbReference>
<keyword evidence="2 5" id="KW-0812">Transmembrane</keyword>
<reference evidence="7" key="3">
    <citation type="journal article" date="2020" name="Cell Host Microbe">
        <title>Functional and Genomic Variation between Human-Derived Isolates of Lachnospiraceae Reveals Inter- and Intra-Species Diversity.</title>
        <authorList>
            <person name="Sorbara M.T."/>
            <person name="Littmann E.R."/>
            <person name="Fontana E."/>
            <person name="Moody T.U."/>
            <person name="Kohout C.E."/>
            <person name="Gjonbalaj M."/>
            <person name="Eaton V."/>
            <person name="Seok R."/>
            <person name="Leiner I.M."/>
            <person name="Pamer E.G."/>
        </authorList>
    </citation>
    <scope>NUCLEOTIDE SEQUENCE</scope>
    <source>
        <strain evidence="7">MSK.16.45</strain>
    </source>
</reference>
<dbReference type="RefSeq" id="WP_055238810.1">
    <property type="nucleotide sequence ID" value="NZ_CYXM01000029.1"/>
</dbReference>
<evidence type="ECO:0000256" key="3">
    <source>
        <dbReference type="ARBA" id="ARBA00022989"/>
    </source>
</evidence>